<dbReference type="SUPFAM" id="SSF53448">
    <property type="entry name" value="Nucleotide-diphospho-sugar transferases"/>
    <property type="match status" value="1"/>
</dbReference>
<accession>A0A1A0DDT3</accession>
<keyword evidence="1" id="KW-0472">Membrane</keyword>
<dbReference type="RefSeq" id="WP_064776017.1">
    <property type="nucleotide sequence ID" value="NZ_LYUD01000097.1"/>
</dbReference>
<dbReference type="EMBL" id="LYUD01000097">
    <property type="protein sequence ID" value="OAZ73249.1"/>
    <property type="molecule type" value="Genomic_DNA"/>
</dbReference>
<keyword evidence="1" id="KW-1133">Transmembrane helix</keyword>
<dbReference type="PATRIC" id="fig|438.15.peg.982"/>
<reference evidence="3 4" key="1">
    <citation type="submission" date="2016-05" db="EMBL/GenBank/DDBJ databases">
        <title>Genome sequencing of Acetobacter pasteurianus strain SRCM100623.</title>
        <authorList>
            <person name="Song Y.R."/>
        </authorList>
    </citation>
    <scope>NUCLEOTIDE SEQUENCE [LARGE SCALE GENOMIC DNA]</scope>
    <source>
        <strain evidence="3 4">SRCM100623</strain>
    </source>
</reference>
<proteinExistence type="predicted"/>
<dbReference type="NCBIfam" id="TIGR03469">
    <property type="entry name" value="HpnB"/>
    <property type="match status" value="1"/>
</dbReference>
<dbReference type="PANTHER" id="PTHR43646">
    <property type="entry name" value="GLYCOSYLTRANSFERASE"/>
    <property type="match status" value="1"/>
</dbReference>
<name>A0A1A0DDT3_ACEPA</name>
<comment type="caution">
    <text evidence="3">The sequence shown here is derived from an EMBL/GenBank/DDBJ whole genome shotgun (WGS) entry which is preliminary data.</text>
</comment>
<dbReference type="InterPro" id="IPR017832">
    <property type="entry name" value="Glyco_trans_2_hopen-assoc_HpnB"/>
</dbReference>
<sequence length="398" mass="42981">MILALAILCAIIWIGLIFFHGKFWQAGPTLRPAEAGRTHMDIAPDVTVVVPARDEADSIQPALSSLLAQDYVGRLSVILVNDRSTDNTGALARALPDPHNRLTVVDGADPSAGWSGKLWAVAQGVAEAERQCADGSGYMLFTDADILHAPAHVSTLVAKAQTDRLHMVSEMVELQCESLAERALVPAFVFFFALLYPFAKVNNPKDKTAGAAGGTILLRRDMLRQIGGIEALRGALIDDCTLASCVKQAGGHLYLGHSCLAKSVRPYPTAGDIWRMIARTAYVQLRFSPTLLVLTVLAMMIVWLAPAALAFLAHGPAQWVGAATLVASICSFIPTLRRFRLSPLWALALPFIALFYTAATIGSALNHHRGKGVVWKDRAYTEAIPNDGRALEQKSRRA</sequence>
<evidence type="ECO:0000313" key="4">
    <source>
        <dbReference type="Proteomes" id="UP000093796"/>
    </source>
</evidence>
<dbReference type="eggNOG" id="COG1215">
    <property type="taxonomic scope" value="Bacteria"/>
</dbReference>
<dbReference type="PANTHER" id="PTHR43646:SF3">
    <property type="entry name" value="SLR1566 PROTEIN"/>
    <property type="match status" value="1"/>
</dbReference>
<feature type="domain" description="Glycosyltransferase 2-like" evidence="2">
    <location>
        <begin position="47"/>
        <end position="226"/>
    </location>
</feature>
<protein>
    <recommendedName>
        <fullName evidence="2">Glycosyltransferase 2-like domain-containing protein</fullName>
    </recommendedName>
</protein>
<evidence type="ECO:0000259" key="2">
    <source>
        <dbReference type="Pfam" id="PF00535"/>
    </source>
</evidence>
<keyword evidence="1" id="KW-0812">Transmembrane</keyword>
<feature type="transmembrane region" description="Helical" evidence="1">
    <location>
        <begin position="291"/>
        <end position="313"/>
    </location>
</feature>
<dbReference type="Gene3D" id="3.90.550.10">
    <property type="entry name" value="Spore Coat Polysaccharide Biosynthesis Protein SpsA, Chain A"/>
    <property type="match status" value="1"/>
</dbReference>
<feature type="transmembrane region" description="Helical" evidence="1">
    <location>
        <begin position="344"/>
        <end position="365"/>
    </location>
</feature>
<evidence type="ECO:0000256" key="1">
    <source>
        <dbReference type="SAM" id="Phobius"/>
    </source>
</evidence>
<dbReference type="Pfam" id="PF00535">
    <property type="entry name" value="Glycos_transf_2"/>
    <property type="match status" value="1"/>
</dbReference>
<feature type="transmembrane region" description="Helical" evidence="1">
    <location>
        <begin position="319"/>
        <end position="337"/>
    </location>
</feature>
<dbReference type="AlphaFoldDB" id="A0A1A0DDT3"/>
<dbReference type="InterPro" id="IPR001173">
    <property type="entry name" value="Glyco_trans_2-like"/>
</dbReference>
<organism evidence="3 4">
    <name type="scientific">Acetobacter pasteurianus</name>
    <name type="common">Acetobacter turbidans</name>
    <dbReference type="NCBI Taxonomy" id="438"/>
    <lineage>
        <taxon>Bacteria</taxon>
        <taxon>Pseudomonadati</taxon>
        <taxon>Pseudomonadota</taxon>
        <taxon>Alphaproteobacteria</taxon>
        <taxon>Acetobacterales</taxon>
        <taxon>Acetobacteraceae</taxon>
        <taxon>Acetobacter</taxon>
    </lineage>
</organism>
<gene>
    <name evidence="3" type="ORF">SRCM100623_00842</name>
</gene>
<dbReference type="OrthoDB" id="9806525at2"/>
<dbReference type="InterPro" id="IPR029044">
    <property type="entry name" value="Nucleotide-diphossugar_trans"/>
</dbReference>
<dbReference type="Proteomes" id="UP000093796">
    <property type="component" value="Unassembled WGS sequence"/>
</dbReference>
<evidence type="ECO:0000313" key="3">
    <source>
        <dbReference type="EMBL" id="OAZ73249.1"/>
    </source>
</evidence>